<reference evidence="1 2" key="1">
    <citation type="journal article" date="2016" name="Genome Announc.">
        <title>Draft Genome Sequence of the Thermotolerant Cyanobacterium Desertifilum sp. IPPAS B-1220.</title>
        <authorList>
            <person name="Mironov K.S."/>
            <person name="Sinetova M.A."/>
            <person name="Bolatkhan K."/>
            <person name="Zayadan B.K."/>
            <person name="Ustinova V.V."/>
            <person name="Kupriyanova E.V."/>
            <person name="Skrypnik A.N."/>
            <person name="Gogoleva N.E."/>
            <person name="Gogolev Y.V."/>
            <person name="Los D.A."/>
        </authorList>
    </citation>
    <scope>NUCLEOTIDE SEQUENCE [LARGE SCALE GENOMIC DNA]</scope>
    <source>
        <strain evidence="1 2">IPPAS B-1220</strain>
    </source>
</reference>
<dbReference type="EMBL" id="CP182909">
    <property type="protein sequence ID" value="XPM66930.1"/>
    <property type="molecule type" value="Genomic_DNA"/>
</dbReference>
<sequence length="162" mass="18859">MIHTSEDGRVCTRCNSLPAKIQGSGFLYLWVPVDHTINKLIIAFKKLKLIHQYLPSEKCLKMNLDESNRERFGELIKKQLSPKELRETQALWIDEQREPQFRDFSQVTSLENFVGLTQAEWLIDLLDTERLTSYFQPIVCARNPDQIFAQEALLRGFDEQGS</sequence>
<proteinExistence type="predicted"/>
<dbReference type="Proteomes" id="UP000095472">
    <property type="component" value="Chromosome"/>
</dbReference>
<evidence type="ECO:0000313" key="1">
    <source>
        <dbReference type="EMBL" id="XPM66930.1"/>
    </source>
</evidence>
<protein>
    <submittedName>
        <fullName evidence="1">Uncharacterized protein</fullName>
    </submittedName>
</protein>
<evidence type="ECO:0000313" key="2">
    <source>
        <dbReference type="Proteomes" id="UP000095472"/>
    </source>
</evidence>
<keyword evidence="2" id="KW-1185">Reference proteome</keyword>
<accession>A0ACD5H224</accession>
<gene>
    <name evidence="1" type="ORF">BH720_018200</name>
</gene>
<name>A0ACD5H224_9CYAN</name>
<organism evidence="1 2">
    <name type="scientific">Desertifilum tharense IPPAS B-1220</name>
    <dbReference type="NCBI Taxonomy" id="1781255"/>
    <lineage>
        <taxon>Bacteria</taxon>
        <taxon>Bacillati</taxon>
        <taxon>Cyanobacteriota</taxon>
        <taxon>Cyanophyceae</taxon>
        <taxon>Desertifilales</taxon>
        <taxon>Desertifilaceae</taxon>
        <taxon>Desertifilum</taxon>
    </lineage>
</organism>